<dbReference type="EMBL" id="CP005990">
    <property type="protein sequence ID" value="AGY92464.1"/>
    <property type="molecule type" value="Genomic_DNA"/>
</dbReference>
<dbReference type="InterPro" id="IPR023465">
    <property type="entry name" value="Riboflavin_kinase_dom_sf"/>
</dbReference>
<evidence type="ECO:0000256" key="12">
    <source>
        <dbReference type="ARBA" id="ARBA00023268"/>
    </source>
</evidence>
<keyword evidence="6 15" id="KW-0808">Transferase</keyword>
<sequence length="320" mass="35757">MANMELIRGAHNLKQRHRPSVATIGNFDGLHRGHQAVIEALHAAGRRLRLPTTVILFEPQPREFFMPDRAPGRITRLREKLRILESLGVERTLCLNFDRRLAAEPAEDFIRRLLVDALDVRFLMVGDDFRFGHQRRGDFTMLQSAAQRFGFELERMPTVHDGGERVSSTRVRRVLEAGDMGSAERLLGRRLCIAGRVVHGEKLGRELGWPTANIGFGQHPPPMRGIFNVAVHGLGGVQPGVASLGTRPTVNGVQTLLETYLLDFSGDIYGRPIEVEFLTRQRGEERFDGLEALKKQIAADVAAARTWFVDHGYLKASSAG</sequence>
<evidence type="ECO:0000313" key="18">
    <source>
        <dbReference type="Proteomes" id="UP000017640"/>
    </source>
</evidence>
<comment type="pathway">
    <text evidence="3 15">Cofactor biosynthesis; FMN biosynthesis; FMN from riboflavin (ATP route): step 1/1.</text>
</comment>
<evidence type="ECO:0000256" key="1">
    <source>
        <dbReference type="ARBA" id="ARBA00002121"/>
    </source>
</evidence>
<dbReference type="UniPathway" id="UPA00276">
    <property type="reaction ID" value="UER00406"/>
</dbReference>
<dbReference type="PANTHER" id="PTHR22749">
    <property type="entry name" value="RIBOFLAVIN KINASE/FMN ADENYLYLTRANSFERASE"/>
    <property type="match status" value="1"/>
</dbReference>
<keyword evidence="7 15" id="KW-0548">Nucleotidyltransferase</keyword>
<dbReference type="eggNOG" id="COG0196">
    <property type="taxonomic scope" value="Bacteria"/>
</dbReference>
<dbReference type="Gene3D" id="3.40.50.620">
    <property type="entry name" value="HUPs"/>
    <property type="match status" value="1"/>
</dbReference>
<comment type="function">
    <text evidence="1">Catalyzes the phosphorylation of riboflavin to FMN followed by the adenylation of FMN to FAD.</text>
</comment>
<keyword evidence="9 15" id="KW-0418">Kinase</keyword>
<evidence type="ECO:0000256" key="7">
    <source>
        <dbReference type="ARBA" id="ARBA00022695"/>
    </source>
</evidence>
<dbReference type="Pfam" id="PF06574">
    <property type="entry name" value="FAD_syn"/>
    <property type="match status" value="1"/>
</dbReference>
<keyword evidence="10 15" id="KW-0274">FAD</keyword>
<organism evidence="17 18">
    <name type="scientific">Spiribacter curvatus</name>
    <dbReference type="NCBI Taxonomy" id="1335757"/>
    <lineage>
        <taxon>Bacteria</taxon>
        <taxon>Pseudomonadati</taxon>
        <taxon>Pseudomonadota</taxon>
        <taxon>Gammaproteobacteria</taxon>
        <taxon>Chromatiales</taxon>
        <taxon>Ectothiorhodospiraceae</taxon>
        <taxon>Spiribacter</taxon>
    </lineage>
</organism>
<keyword evidence="11 15" id="KW-0067">ATP-binding</keyword>
<dbReference type="NCBIfam" id="NF004163">
    <property type="entry name" value="PRK05627.1-6"/>
    <property type="match status" value="1"/>
</dbReference>
<dbReference type="EC" id="2.7.1.26" evidence="15"/>
<name>U5T4J5_9GAMM</name>
<keyword evidence="5 15" id="KW-0288">FMN</keyword>
<evidence type="ECO:0000256" key="14">
    <source>
        <dbReference type="ARBA" id="ARBA00049494"/>
    </source>
</evidence>
<dbReference type="InterPro" id="IPR014729">
    <property type="entry name" value="Rossmann-like_a/b/a_fold"/>
</dbReference>
<dbReference type="Pfam" id="PF01687">
    <property type="entry name" value="Flavokinase"/>
    <property type="match status" value="1"/>
</dbReference>
<feature type="domain" description="Riboflavin kinase" evidence="16">
    <location>
        <begin position="186"/>
        <end position="309"/>
    </location>
</feature>
<dbReference type="InterPro" id="IPR015864">
    <property type="entry name" value="FAD_synthase"/>
</dbReference>
<protein>
    <recommendedName>
        <fullName evidence="15">Riboflavin biosynthesis protein</fullName>
    </recommendedName>
    <domain>
        <recommendedName>
            <fullName evidence="15">Riboflavin kinase</fullName>
            <ecNumber evidence="15">2.7.1.26</ecNumber>
        </recommendedName>
        <alternativeName>
            <fullName evidence="15">Flavokinase</fullName>
        </alternativeName>
    </domain>
    <domain>
        <recommendedName>
            <fullName evidence="15">FMN adenylyltransferase</fullName>
            <ecNumber evidence="15">2.7.7.2</ecNumber>
        </recommendedName>
        <alternativeName>
            <fullName evidence="15">FAD pyrophosphorylase</fullName>
        </alternativeName>
        <alternativeName>
            <fullName evidence="15">FAD synthase</fullName>
        </alternativeName>
    </domain>
</protein>
<dbReference type="SMART" id="SM00904">
    <property type="entry name" value="Flavokinase"/>
    <property type="match status" value="1"/>
</dbReference>
<dbReference type="HOGENOM" id="CLU_048437_0_1_6"/>
<evidence type="ECO:0000256" key="9">
    <source>
        <dbReference type="ARBA" id="ARBA00022777"/>
    </source>
</evidence>
<evidence type="ECO:0000313" key="17">
    <source>
        <dbReference type="EMBL" id="AGY92464.1"/>
    </source>
</evidence>
<keyword evidence="18" id="KW-1185">Reference proteome</keyword>
<dbReference type="FunFam" id="3.40.50.620:FF:000021">
    <property type="entry name" value="Riboflavin biosynthesis protein"/>
    <property type="match status" value="1"/>
</dbReference>
<evidence type="ECO:0000256" key="13">
    <source>
        <dbReference type="ARBA" id="ARBA00047880"/>
    </source>
</evidence>
<accession>U5T4J5</accession>
<dbReference type="NCBIfam" id="NF004160">
    <property type="entry name" value="PRK05627.1-3"/>
    <property type="match status" value="1"/>
</dbReference>
<dbReference type="EC" id="2.7.7.2" evidence="15"/>
<dbReference type="UniPathway" id="UPA00277">
    <property type="reaction ID" value="UER00407"/>
</dbReference>
<keyword evidence="12" id="KW-0511">Multifunctional enzyme</keyword>
<dbReference type="AlphaFoldDB" id="U5T4J5"/>
<dbReference type="PANTHER" id="PTHR22749:SF6">
    <property type="entry name" value="RIBOFLAVIN KINASE"/>
    <property type="match status" value="1"/>
</dbReference>
<evidence type="ECO:0000256" key="3">
    <source>
        <dbReference type="ARBA" id="ARBA00005201"/>
    </source>
</evidence>
<dbReference type="NCBIfam" id="TIGR00083">
    <property type="entry name" value="ribF"/>
    <property type="match status" value="1"/>
</dbReference>
<dbReference type="PIRSF" id="PIRSF004491">
    <property type="entry name" value="FAD_Synth"/>
    <property type="match status" value="1"/>
</dbReference>
<evidence type="ECO:0000256" key="5">
    <source>
        <dbReference type="ARBA" id="ARBA00022643"/>
    </source>
</evidence>
<dbReference type="SUPFAM" id="SSF52374">
    <property type="entry name" value="Nucleotidylyl transferase"/>
    <property type="match status" value="1"/>
</dbReference>
<reference evidence="17 18" key="1">
    <citation type="journal article" date="2013" name="BMC Genomics">
        <title>Genomes of "Spiribacter", a streamlined, successful halophilic bacterium.</title>
        <authorList>
            <person name="Lopez-Perez M."/>
            <person name="Ghai R."/>
            <person name="Leon M.J."/>
            <person name="Rodriguez-Olmos A."/>
            <person name="Copa-Patino J.L."/>
            <person name="Soliveri J."/>
            <person name="Sanchez-Porro C."/>
            <person name="Ventosa A."/>
            <person name="Rodriguez-Valera F."/>
        </authorList>
    </citation>
    <scope>NUCLEOTIDE SEQUENCE [LARGE SCALE GENOMIC DNA]</scope>
    <source>
        <strain evidence="17 18">UAH-SP71</strain>
    </source>
</reference>
<dbReference type="PATRIC" id="fig|1335757.3.peg.1468"/>
<evidence type="ECO:0000259" key="16">
    <source>
        <dbReference type="SMART" id="SM00904"/>
    </source>
</evidence>
<dbReference type="SUPFAM" id="SSF82114">
    <property type="entry name" value="Riboflavin kinase-like"/>
    <property type="match status" value="1"/>
</dbReference>
<comment type="pathway">
    <text evidence="2 15">Cofactor biosynthesis; FAD biosynthesis; FAD from FMN: step 1/1.</text>
</comment>
<dbReference type="GO" id="GO:0003919">
    <property type="term" value="F:FMN adenylyltransferase activity"/>
    <property type="evidence" value="ECO:0007669"/>
    <property type="project" value="UniProtKB-UniRule"/>
</dbReference>
<keyword evidence="8 15" id="KW-0547">Nucleotide-binding</keyword>
<evidence type="ECO:0000256" key="15">
    <source>
        <dbReference type="PIRNR" id="PIRNR004491"/>
    </source>
</evidence>
<dbReference type="NCBIfam" id="NF004159">
    <property type="entry name" value="PRK05627.1-2"/>
    <property type="match status" value="1"/>
</dbReference>
<dbReference type="Proteomes" id="UP000017640">
    <property type="component" value="Chromosome"/>
</dbReference>
<dbReference type="GO" id="GO:0005524">
    <property type="term" value="F:ATP binding"/>
    <property type="evidence" value="ECO:0007669"/>
    <property type="project" value="UniProtKB-UniRule"/>
</dbReference>
<keyword evidence="4 15" id="KW-0285">Flavoprotein</keyword>
<dbReference type="STRING" id="1335757.SPICUR_07515"/>
<evidence type="ECO:0000256" key="8">
    <source>
        <dbReference type="ARBA" id="ARBA00022741"/>
    </source>
</evidence>
<dbReference type="KEGG" id="spiu:SPICUR_07515"/>
<dbReference type="InterPro" id="IPR023468">
    <property type="entry name" value="Riboflavin_kinase"/>
</dbReference>
<evidence type="ECO:0000256" key="11">
    <source>
        <dbReference type="ARBA" id="ARBA00022840"/>
    </source>
</evidence>
<comment type="catalytic activity">
    <reaction evidence="14 15">
        <text>FMN + ATP + H(+) = FAD + diphosphate</text>
        <dbReference type="Rhea" id="RHEA:17237"/>
        <dbReference type="ChEBI" id="CHEBI:15378"/>
        <dbReference type="ChEBI" id="CHEBI:30616"/>
        <dbReference type="ChEBI" id="CHEBI:33019"/>
        <dbReference type="ChEBI" id="CHEBI:57692"/>
        <dbReference type="ChEBI" id="CHEBI:58210"/>
        <dbReference type="EC" id="2.7.7.2"/>
    </reaction>
</comment>
<dbReference type="GO" id="GO:0009231">
    <property type="term" value="P:riboflavin biosynthetic process"/>
    <property type="evidence" value="ECO:0007669"/>
    <property type="project" value="InterPro"/>
</dbReference>
<dbReference type="GO" id="GO:0008531">
    <property type="term" value="F:riboflavin kinase activity"/>
    <property type="evidence" value="ECO:0007669"/>
    <property type="project" value="UniProtKB-UniRule"/>
</dbReference>
<evidence type="ECO:0000256" key="2">
    <source>
        <dbReference type="ARBA" id="ARBA00004726"/>
    </source>
</evidence>
<proteinExistence type="inferred from homology"/>
<evidence type="ECO:0000256" key="6">
    <source>
        <dbReference type="ARBA" id="ARBA00022679"/>
    </source>
</evidence>
<dbReference type="InterPro" id="IPR002606">
    <property type="entry name" value="Riboflavin_kinase_bac"/>
</dbReference>
<comment type="similarity">
    <text evidence="15">Belongs to the ribF family.</text>
</comment>
<gene>
    <name evidence="17" type="ORF">SPICUR_07515</name>
</gene>
<dbReference type="CDD" id="cd02064">
    <property type="entry name" value="FAD_synthetase_N"/>
    <property type="match status" value="1"/>
</dbReference>
<dbReference type="GO" id="GO:0009398">
    <property type="term" value="P:FMN biosynthetic process"/>
    <property type="evidence" value="ECO:0007669"/>
    <property type="project" value="UniProtKB-UniRule"/>
</dbReference>
<dbReference type="GO" id="GO:0006747">
    <property type="term" value="P:FAD biosynthetic process"/>
    <property type="evidence" value="ECO:0007669"/>
    <property type="project" value="UniProtKB-UniRule"/>
</dbReference>
<evidence type="ECO:0000256" key="4">
    <source>
        <dbReference type="ARBA" id="ARBA00022630"/>
    </source>
</evidence>
<dbReference type="Gene3D" id="2.40.30.30">
    <property type="entry name" value="Riboflavin kinase-like"/>
    <property type="match status" value="1"/>
</dbReference>
<evidence type="ECO:0000256" key="10">
    <source>
        <dbReference type="ARBA" id="ARBA00022827"/>
    </source>
</evidence>
<comment type="catalytic activity">
    <reaction evidence="13 15">
        <text>riboflavin + ATP = FMN + ADP + H(+)</text>
        <dbReference type="Rhea" id="RHEA:14357"/>
        <dbReference type="ChEBI" id="CHEBI:15378"/>
        <dbReference type="ChEBI" id="CHEBI:30616"/>
        <dbReference type="ChEBI" id="CHEBI:57986"/>
        <dbReference type="ChEBI" id="CHEBI:58210"/>
        <dbReference type="ChEBI" id="CHEBI:456216"/>
        <dbReference type="EC" id="2.7.1.26"/>
    </reaction>
</comment>
<dbReference type="InterPro" id="IPR015865">
    <property type="entry name" value="Riboflavin_kinase_bac/euk"/>
</dbReference>